<keyword evidence="2" id="KW-0413">Isomerase</keyword>
<reference evidence="2" key="1">
    <citation type="submission" date="2020-02" db="EMBL/GenBank/DDBJ databases">
        <authorList>
            <person name="Meier V. D."/>
        </authorList>
    </citation>
    <scope>NUCLEOTIDE SEQUENCE</scope>
    <source>
        <strain evidence="2">AVDCRST_MAG48</strain>
    </source>
</reference>
<organism evidence="2">
    <name type="scientific">uncultured Friedmanniella sp</name>
    <dbReference type="NCBI Taxonomy" id="335381"/>
    <lineage>
        <taxon>Bacteria</taxon>
        <taxon>Bacillati</taxon>
        <taxon>Actinomycetota</taxon>
        <taxon>Actinomycetes</taxon>
        <taxon>Propionibacteriales</taxon>
        <taxon>Nocardioidaceae</taxon>
        <taxon>Friedmanniella</taxon>
        <taxon>environmental samples</taxon>
    </lineage>
</organism>
<feature type="region of interest" description="Disordered" evidence="1">
    <location>
        <begin position="237"/>
        <end position="276"/>
    </location>
</feature>
<evidence type="ECO:0000256" key="1">
    <source>
        <dbReference type="SAM" id="MobiDB-lite"/>
    </source>
</evidence>
<feature type="compositionally biased region" description="Basic residues" evidence="1">
    <location>
        <begin position="32"/>
        <end position="41"/>
    </location>
</feature>
<feature type="compositionally biased region" description="Basic residues" evidence="1">
    <location>
        <begin position="247"/>
        <end position="269"/>
    </location>
</feature>
<feature type="compositionally biased region" description="Low complexity" evidence="1">
    <location>
        <begin position="18"/>
        <end position="31"/>
    </location>
</feature>
<dbReference type="AlphaFoldDB" id="A0A6J4KSU1"/>
<dbReference type="EC" id="5.1.3.2" evidence="2"/>
<feature type="compositionally biased region" description="Low complexity" evidence="1">
    <location>
        <begin position="209"/>
        <end position="218"/>
    </location>
</feature>
<sequence length="276" mass="30055">EHRATTGPADGGDGDGGRAAAAGPAGGLRPAAGRRPRHRPRREPGRGGGAGRPAGGRRRGAARTPRRRRHRRALRLRPTVRRADLRRGAPQRRHDPAGPRGVPDGRGAPGRRREHQPGVEVVRAAVGGAPDRPGRAGGLPAARQLVRLGQGGVRVDGLPLRLRRAGPARRGGAGADRRPAGDRRGRLRRSPARALPARHRRLRQPPRPRAAVHPLGRGPVRRRPVRRAVPDLLRRLGQRPHLLEHHQRPRGRRLRPAGRLRGAVRRRHRPDGGARL</sequence>
<gene>
    <name evidence="2" type="ORF">AVDCRST_MAG48-2204</name>
</gene>
<feature type="compositionally biased region" description="Basic and acidic residues" evidence="1">
    <location>
        <begin position="81"/>
        <end position="97"/>
    </location>
</feature>
<evidence type="ECO:0000313" key="2">
    <source>
        <dbReference type="EMBL" id="CAA9313225.1"/>
    </source>
</evidence>
<feature type="non-terminal residue" evidence="2">
    <location>
        <position position="276"/>
    </location>
</feature>
<feature type="region of interest" description="Disordered" evidence="1">
    <location>
        <begin position="163"/>
        <end position="218"/>
    </location>
</feature>
<feature type="non-terminal residue" evidence="2">
    <location>
        <position position="1"/>
    </location>
</feature>
<feature type="compositionally biased region" description="Basic and acidic residues" evidence="1">
    <location>
        <begin position="175"/>
        <end position="184"/>
    </location>
</feature>
<dbReference type="EMBL" id="CADCTS010000313">
    <property type="protein sequence ID" value="CAA9313225.1"/>
    <property type="molecule type" value="Genomic_DNA"/>
</dbReference>
<feature type="compositionally biased region" description="Basic residues" evidence="1">
    <location>
        <begin position="185"/>
        <end position="206"/>
    </location>
</feature>
<accession>A0A6J4KSU1</accession>
<dbReference type="GO" id="GO:0003978">
    <property type="term" value="F:UDP-glucose 4-epimerase activity"/>
    <property type="evidence" value="ECO:0007669"/>
    <property type="project" value="UniProtKB-EC"/>
</dbReference>
<protein>
    <submittedName>
        <fullName evidence="2">UDP-glucose 4-epimerase</fullName>
        <ecNumber evidence="2">5.1.3.2</ecNumber>
    </submittedName>
</protein>
<proteinExistence type="predicted"/>
<name>A0A6J4KSU1_9ACTN</name>
<feature type="region of interest" description="Disordered" evidence="1">
    <location>
        <begin position="1"/>
        <end position="118"/>
    </location>
</feature>
<feature type="compositionally biased region" description="Basic residues" evidence="1">
    <location>
        <begin position="55"/>
        <end position="80"/>
    </location>
</feature>